<evidence type="ECO:0000313" key="4">
    <source>
        <dbReference type="EMBL" id="TCS39972.1"/>
    </source>
</evidence>
<sequence length="170" mass="18802">MITAIPMKSDRISGHFTKAPEMILLDGSGHMLERFANPALESGCSGKEKLLEILAEKKVERVVVRHIGEQMLGKLLQSNMLVFQTNGPRFVNEALSRPEAFGMLPLTKAEQGRESVNHTKKMAEGGCCGHEHHHDHEHQNDASDEPRGHCCQGKGESQAPAHGKHRCCQH</sequence>
<dbReference type="OrthoDB" id="6215304at2"/>
<evidence type="ECO:0000313" key="5">
    <source>
        <dbReference type="Proteomes" id="UP000295793"/>
    </source>
</evidence>
<dbReference type="Pfam" id="PF02579">
    <property type="entry name" value="Nitro_FeMo-Co"/>
    <property type="match status" value="1"/>
</dbReference>
<protein>
    <submittedName>
        <fullName evidence="4">Putative Fe-Mo cluster-binding NifX family protein</fullName>
    </submittedName>
</protein>
<feature type="compositionally biased region" description="Basic and acidic residues" evidence="2">
    <location>
        <begin position="131"/>
        <end position="148"/>
    </location>
</feature>
<dbReference type="InterPro" id="IPR003731">
    <property type="entry name" value="Di-Nase_FeMo-co_biosynth"/>
</dbReference>
<proteinExistence type="predicted"/>
<accession>A0A4R3I316</accession>
<keyword evidence="1" id="KW-0535">Nitrogen fixation</keyword>
<dbReference type="RefSeq" id="WP_132702188.1">
    <property type="nucleotide sequence ID" value="NZ_SLZR01000011.1"/>
</dbReference>
<name>A0A4R3I316_9GAMM</name>
<evidence type="ECO:0000256" key="1">
    <source>
        <dbReference type="ARBA" id="ARBA00023231"/>
    </source>
</evidence>
<dbReference type="SUPFAM" id="SSF53146">
    <property type="entry name" value="Nitrogenase accessory factor-like"/>
    <property type="match status" value="1"/>
</dbReference>
<dbReference type="Proteomes" id="UP000295793">
    <property type="component" value="Unassembled WGS sequence"/>
</dbReference>
<gene>
    <name evidence="4" type="ORF">BCF53_11163</name>
</gene>
<organism evidence="4 5">
    <name type="scientific">Reinekea marinisedimentorum</name>
    <dbReference type="NCBI Taxonomy" id="230495"/>
    <lineage>
        <taxon>Bacteria</taxon>
        <taxon>Pseudomonadati</taxon>
        <taxon>Pseudomonadota</taxon>
        <taxon>Gammaproteobacteria</taxon>
        <taxon>Oceanospirillales</taxon>
        <taxon>Saccharospirillaceae</taxon>
        <taxon>Reinekea</taxon>
    </lineage>
</organism>
<comment type="caution">
    <text evidence="4">The sequence shown here is derived from an EMBL/GenBank/DDBJ whole genome shotgun (WGS) entry which is preliminary data.</text>
</comment>
<reference evidence="4 5" key="1">
    <citation type="submission" date="2019-03" db="EMBL/GenBank/DDBJ databases">
        <title>Genomic Encyclopedia of Archaeal and Bacterial Type Strains, Phase II (KMG-II): from individual species to whole genera.</title>
        <authorList>
            <person name="Goeker M."/>
        </authorList>
    </citation>
    <scope>NUCLEOTIDE SEQUENCE [LARGE SCALE GENOMIC DNA]</scope>
    <source>
        <strain evidence="4 5">DSM 15388</strain>
    </source>
</reference>
<keyword evidence="5" id="KW-1185">Reference proteome</keyword>
<evidence type="ECO:0000256" key="2">
    <source>
        <dbReference type="SAM" id="MobiDB-lite"/>
    </source>
</evidence>
<evidence type="ECO:0000259" key="3">
    <source>
        <dbReference type="Pfam" id="PF02579"/>
    </source>
</evidence>
<feature type="domain" description="Dinitrogenase iron-molybdenum cofactor biosynthesis" evidence="3">
    <location>
        <begin position="10"/>
        <end position="96"/>
    </location>
</feature>
<dbReference type="EMBL" id="SLZR01000011">
    <property type="protein sequence ID" value="TCS39972.1"/>
    <property type="molecule type" value="Genomic_DNA"/>
</dbReference>
<feature type="region of interest" description="Disordered" evidence="2">
    <location>
        <begin position="131"/>
        <end position="170"/>
    </location>
</feature>
<dbReference type="InterPro" id="IPR036105">
    <property type="entry name" value="DiNase_FeMo-co_biosyn_sf"/>
</dbReference>
<dbReference type="Gene3D" id="3.30.420.130">
    <property type="entry name" value="Dinitrogenase iron-molybdenum cofactor biosynthesis domain"/>
    <property type="match status" value="1"/>
</dbReference>
<dbReference type="AlphaFoldDB" id="A0A4R3I316"/>